<dbReference type="GO" id="GO:0090575">
    <property type="term" value="C:RNA polymerase II transcription regulator complex"/>
    <property type="evidence" value="ECO:0007669"/>
    <property type="project" value="TreeGrafter"/>
</dbReference>
<feature type="compositionally biased region" description="Polar residues" evidence="3">
    <location>
        <begin position="71"/>
        <end position="82"/>
    </location>
</feature>
<evidence type="ECO:0000256" key="2">
    <source>
        <dbReference type="ARBA" id="ARBA00023242"/>
    </source>
</evidence>
<feature type="compositionally biased region" description="Low complexity" evidence="3">
    <location>
        <begin position="169"/>
        <end position="186"/>
    </location>
</feature>
<accession>A0AAN7YJE5</accession>
<feature type="compositionally biased region" description="Basic and acidic residues" evidence="3">
    <location>
        <begin position="107"/>
        <end position="130"/>
    </location>
</feature>
<dbReference type="GO" id="GO:0003700">
    <property type="term" value="F:DNA-binding transcription factor activity"/>
    <property type="evidence" value="ECO:0007669"/>
    <property type="project" value="TreeGrafter"/>
</dbReference>
<dbReference type="PANTHER" id="PTHR10328:SF15">
    <property type="entry name" value="BHLH TRANSCRIPTION FACTOR"/>
    <property type="match status" value="1"/>
</dbReference>
<dbReference type="SMART" id="SM00353">
    <property type="entry name" value="HLH"/>
    <property type="match status" value="1"/>
</dbReference>
<evidence type="ECO:0000256" key="1">
    <source>
        <dbReference type="ARBA" id="ARBA00023125"/>
    </source>
</evidence>
<feature type="compositionally biased region" description="Polar residues" evidence="3">
    <location>
        <begin position="234"/>
        <end position="259"/>
    </location>
</feature>
<dbReference type="GO" id="GO:0045944">
    <property type="term" value="P:positive regulation of transcription by RNA polymerase II"/>
    <property type="evidence" value="ECO:0007669"/>
    <property type="project" value="TreeGrafter"/>
</dbReference>
<dbReference type="Proteomes" id="UP001310890">
    <property type="component" value="Unassembled WGS sequence"/>
</dbReference>
<sequence>MTSSATSQPLSQGLPSISSLTNSLPATTSRLSPDRNSLAESTRDSGTWPQPQSKHNSAANGQGLQVHTLLNPGSPQRTSIPNTPHYARTPMSAHSAGSQLPSINQGFHHDPNRDSRDYPPTLDSRRSSVDSRMHHTFNSLYINNSASPYESTNTSQVSLAASLRKPNGAPMSPLSTRSSSSRMAPRIAPPIMPVGRTSGAPDPLASRPTQGYAWAFPDQPIPEEPRGSEDSDESSINTFSRTNSVAGNSIRSSIFSNDSHLPPGQRRFDNERTTHHHSMQHPAIHSLQNDKLAQQNIGNYSRTPELRVSHKLAERKRRSEMKDLFEDLNKAVPVSGGSKASKWEILTKAIEHIRNTTQHERNMGVELSRLQRECDYGREAQKENDMLKTEVQVMLQHLKRLDPNAPHVYGHLTSQLGQGAPPPSQGSNGTSSLALPPMNAPPAAAMQGVEYGGYGSR</sequence>
<keyword evidence="1" id="KW-0238">DNA-binding</keyword>
<dbReference type="GO" id="GO:0003677">
    <property type="term" value="F:DNA binding"/>
    <property type="evidence" value="ECO:0007669"/>
    <property type="project" value="UniProtKB-KW"/>
</dbReference>
<dbReference type="SUPFAM" id="SSF47459">
    <property type="entry name" value="HLH, helix-loop-helix DNA-binding domain"/>
    <property type="match status" value="1"/>
</dbReference>
<dbReference type="PANTHER" id="PTHR10328">
    <property type="entry name" value="PROTEIN MAX MYC-ASSOCIATED FACTOR X"/>
    <property type="match status" value="1"/>
</dbReference>
<evidence type="ECO:0000256" key="3">
    <source>
        <dbReference type="SAM" id="MobiDB-lite"/>
    </source>
</evidence>
<dbReference type="InterPro" id="IPR036638">
    <property type="entry name" value="HLH_DNA-bd_sf"/>
</dbReference>
<gene>
    <name evidence="5" type="ORF">LTR62_005432</name>
</gene>
<dbReference type="PROSITE" id="PS50888">
    <property type="entry name" value="BHLH"/>
    <property type="match status" value="1"/>
</dbReference>
<reference evidence="5" key="1">
    <citation type="submission" date="2023-08" db="EMBL/GenBank/DDBJ databases">
        <title>Black Yeasts Isolated from many extreme environments.</title>
        <authorList>
            <person name="Coleine C."/>
            <person name="Stajich J.E."/>
            <person name="Selbmann L."/>
        </authorList>
    </citation>
    <scope>NUCLEOTIDE SEQUENCE</scope>
    <source>
        <strain evidence="5">CCFEE 5401</strain>
    </source>
</reference>
<feature type="compositionally biased region" description="Low complexity" evidence="3">
    <location>
        <begin position="433"/>
        <end position="446"/>
    </location>
</feature>
<dbReference type="Pfam" id="PF00010">
    <property type="entry name" value="HLH"/>
    <property type="match status" value="1"/>
</dbReference>
<comment type="caution">
    <text evidence="5">The sequence shown here is derived from an EMBL/GenBank/DDBJ whole genome shotgun (WGS) entry which is preliminary data.</text>
</comment>
<feature type="region of interest" description="Disordered" evidence="3">
    <location>
        <begin position="164"/>
        <end position="278"/>
    </location>
</feature>
<protein>
    <recommendedName>
        <fullName evidence="4">BHLH domain-containing protein</fullName>
    </recommendedName>
</protein>
<name>A0AAN7YJE5_9PEZI</name>
<proteinExistence type="predicted"/>
<dbReference type="Gene3D" id="4.10.280.10">
    <property type="entry name" value="Helix-loop-helix DNA-binding domain"/>
    <property type="match status" value="1"/>
</dbReference>
<keyword evidence="2" id="KW-0539">Nucleus</keyword>
<feature type="compositionally biased region" description="Polar residues" evidence="3">
    <location>
        <begin position="95"/>
        <end position="105"/>
    </location>
</feature>
<dbReference type="AlphaFoldDB" id="A0AAN7YJE5"/>
<dbReference type="EMBL" id="JAVRRL010000043">
    <property type="protein sequence ID" value="KAK5111057.1"/>
    <property type="molecule type" value="Genomic_DNA"/>
</dbReference>
<evidence type="ECO:0000259" key="4">
    <source>
        <dbReference type="PROSITE" id="PS50888"/>
    </source>
</evidence>
<dbReference type="GO" id="GO:0046983">
    <property type="term" value="F:protein dimerization activity"/>
    <property type="evidence" value="ECO:0007669"/>
    <property type="project" value="InterPro"/>
</dbReference>
<feature type="domain" description="BHLH" evidence="4">
    <location>
        <begin position="305"/>
        <end position="356"/>
    </location>
</feature>
<evidence type="ECO:0000313" key="5">
    <source>
        <dbReference type="EMBL" id="KAK5111057.1"/>
    </source>
</evidence>
<evidence type="ECO:0000313" key="6">
    <source>
        <dbReference type="Proteomes" id="UP001310890"/>
    </source>
</evidence>
<feature type="compositionally biased region" description="Polar residues" evidence="3">
    <location>
        <begin position="1"/>
        <end position="65"/>
    </location>
</feature>
<organism evidence="5 6">
    <name type="scientific">Meristemomyces frigidus</name>
    <dbReference type="NCBI Taxonomy" id="1508187"/>
    <lineage>
        <taxon>Eukaryota</taxon>
        <taxon>Fungi</taxon>
        <taxon>Dikarya</taxon>
        <taxon>Ascomycota</taxon>
        <taxon>Pezizomycotina</taxon>
        <taxon>Dothideomycetes</taxon>
        <taxon>Dothideomycetidae</taxon>
        <taxon>Mycosphaerellales</taxon>
        <taxon>Teratosphaeriaceae</taxon>
        <taxon>Meristemomyces</taxon>
    </lineage>
</organism>
<feature type="region of interest" description="Disordered" evidence="3">
    <location>
        <begin position="405"/>
        <end position="457"/>
    </location>
</feature>
<dbReference type="InterPro" id="IPR011598">
    <property type="entry name" value="bHLH_dom"/>
</dbReference>
<feature type="region of interest" description="Disordered" evidence="3">
    <location>
        <begin position="1"/>
        <end position="130"/>
    </location>
</feature>